<evidence type="ECO:0000313" key="3">
    <source>
        <dbReference type="EMBL" id="RBA54087.1"/>
    </source>
</evidence>
<dbReference type="RefSeq" id="WP_128121491.1">
    <property type="nucleotide sequence ID" value="NZ_CP076683.1"/>
</dbReference>
<dbReference type="Pfam" id="PF09498">
    <property type="entry name" value="DUF2388"/>
    <property type="match status" value="1"/>
</dbReference>
<dbReference type="EMBL" id="QNTV01000018">
    <property type="protein sequence ID" value="RBA54087.1"/>
    <property type="molecule type" value="Genomic_DNA"/>
</dbReference>
<evidence type="ECO:0000313" key="2">
    <source>
        <dbReference type="EMBL" id="QWV15841.1"/>
    </source>
</evidence>
<evidence type="ECO:0000313" key="4">
    <source>
        <dbReference type="Proteomes" id="UP000252554"/>
    </source>
</evidence>
<dbReference type="Proteomes" id="UP000683436">
    <property type="component" value="Chromosome"/>
</dbReference>
<evidence type="ECO:0000313" key="5">
    <source>
        <dbReference type="Proteomes" id="UP000683436"/>
    </source>
</evidence>
<dbReference type="Proteomes" id="UP000252554">
    <property type="component" value="Unassembled WGS sequence"/>
</dbReference>
<evidence type="ECO:0000256" key="1">
    <source>
        <dbReference type="SAM" id="SignalP"/>
    </source>
</evidence>
<reference evidence="2 5" key="2">
    <citation type="submission" date="2021-06" db="EMBL/GenBank/DDBJ databases">
        <title>Microbial metabolic specificity influences pelagic lipid remineralization.</title>
        <authorList>
            <person name="Behrendt L."/>
            <person name="Hunter J.E."/>
            <person name="Alcolombri U."/>
            <person name="Smriga S."/>
            <person name="Mincer T."/>
            <person name="Lowenstein D.P."/>
            <person name="Peaudecerf F.J."/>
            <person name="Fernandez V.I."/>
            <person name="Fredricks H."/>
            <person name="Almblad H."/>
            <person name="Harrison J.J."/>
            <person name="Stocker R."/>
            <person name="Van Mooy B.A.S."/>
        </authorList>
    </citation>
    <scope>NUCLEOTIDE SEQUENCE [LARGE SCALE GENOMIC DNA]</scope>
    <source>
        <strain evidence="2 5">A252</strain>
    </source>
</reference>
<dbReference type="InterPro" id="IPR012661">
    <property type="entry name" value="CHP02448"/>
</dbReference>
<sequence>MSVIAKHPTYLLAAFLTALFVTPTVSAEACIGAPCLLKARDLGEGLISTAFVTVGLPLMSSHQTTESSSSGWSGYAAAVTDDAAVVVASQGKIKGPYFESARLRFKEQGDTASHLGDVEFAVMLLAASPVSDIKR</sequence>
<feature type="chain" id="PRO_5016941661" evidence="1">
    <location>
        <begin position="28"/>
        <end position="135"/>
    </location>
</feature>
<proteinExistence type="predicted"/>
<dbReference type="AlphaFoldDB" id="A0A365PQL6"/>
<organism evidence="3 4">
    <name type="scientific">Stutzerimonas zhaodongensis</name>
    <dbReference type="NCBI Taxonomy" id="1176257"/>
    <lineage>
        <taxon>Bacteria</taxon>
        <taxon>Pseudomonadati</taxon>
        <taxon>Pseudomonadota</taxon>
        <taxon>Gammaproteobacteria</taxon>
        <taxon>Pseudomonadales</taxon>
        <taxon>Pseudomonadaceae</taxon>
        <taxon>Stutzerimonas</taxon>
    </lineage>
</organism>
<dbReference type="EMBL" id="CP076683">
    <property type="protein sequence ID" value="QWV15841.1"/>
    <property type="molecule type" value="Genomic_DNA"/>
</dbReference>
<keyword evidence="5" id="KW-1185">Reference proteome</keyword>
<reference evidence="3 4" key="1">
    <citation type="submission" date="2018-06" db="EMBL/GenBank/DDBJ databases">
        <title>Whole genome sequencing of four bacterial strains from South Shetland trench revealing bio-synthetic gene clusters.</title>
        <authorList>
            <person name="Abdel-Mageed W.M."/>
            <person name="Lehri B."/>
            <person name="Jarmusch S.A."/>
            <person name="Miranda K."/>
            <person name="Goodfellow M."/>
            <person name="Jaspars M."/>
            <person name="Karlyshev A.V."/>
        </authorList>
    </citation>
    <scope>NUCLEOTIDE SEQUENCE [LARGE SCALE GENOMIC DNA]</scope>
    <source>
        <strain evidence="3 4">SST2</strain>
    </source>
</reference>
<gene>
    <name evidence="3" type="ORF">DQ403_18805</name>
    <name evidence="2" type="ORF">KQ248_15020</name>
</gene>
<accession>A0A365PQL6</accession>
<protein>
    <submittedName>
        <fullName evidence="2">DUF2388 domain-containing protein</fullName>
    </submittedName>
</protein>
<keyword evidence="1" id="KW-0732">Signal</keyword>
<feature type="signal peptide" evidence="1">
    <location>
        <begin position="1"/>
        <end position="27"/>
    </location>
</feature>
<name>A0A365PQL6_9GAMM</name>